<dbReference type="EMBL" id="BOQE01000001">
    <property type="protein sequence ID" value="GIM44490.1"/>
    <property type="molecule type" value="Genomic_DNA"/>
</dbReference>
<dbReference type="Proteomes" id="UP001057291">
    <property type="component" value="Unassembled WGS sequence"/>
</dbReference>
<accession>A0AAV4L9P2</accession>
<evidence type="ECO:0000313" key="2">
    <source>
        <dbReference type="Proteomes" id="UP001057291"/>
    </source>
</evidence>
<sequence>MVRKRKNPVYKIIEIPDTGCGRTLDDLLNSKEVHDWFRRVIAYGKMLKSRSKDGKINTETYQSSE</sequence>
<evidence type="ECO:0008006" key="3">
    <source>
        <dbReference type="Google" id="ProtNLM"/>
    </source>
</evidence>
<reference evidence="1" key="1">
    <citation type="journal article" date="2023" name="Int. J. Syst. Evol. Microbiol.">
        <title>Collibacillus ludicampi gen. nov., sp. nov., a new soil bacterium of the family Alicyclobacillaceae.</title>
        <authorList>
            <person name="Jojima T."/>
            <person name="Ioku Y."/>
            <person name="Fukuta Y."/>
            <person name="Shirasaka N."/>
            <person name="Matsumura Y."/>
            <person name="Mori M."/>
        </authorList>
    </citation>
    <scope>NUCLEOTIDE SEQUENCE</scope>
    <source>
        <strain evidence="1">TP075</strain>
    </source>
</reference>
<dbReference type="AlphaFoldDB" id="A0AAV4L9P2"/>
<gene>
    <name evidence="1" type="ORF">DNHGIG_00390</name>
</gene>
<keyword evidence="2" id="KW-1185">Reference proteome</keyword>
<evidence type="ECO:0000313" key="1">
    <source>
        <dbReference type="EMBL" id="GIM44490.1"/>
    </source>
</evidence>
<comment type="caution">
    <text evidence="1">The sequence shown here is derived from an EMBL/GenBank/DDBJ whole genome shotgun (WGS) entry which is preliminary data.</text>
</comment>
<dbReference type="RefSeq" id="WP_282197766.1">
    <property type="nucleotide sequence ID" value="NZ_BOQE01000001.1"/>
</dbReference>
<name>A0AAV4L9P2_9BACL</name>
<proteinExistence type="predicted"/>
<protein>
    <recommendedName>
        <fullName evidence="3">Phage protein</fullName>
    </recommendedName>
</protein>
<organism evidence="1 2">
    <name type="scientific">Collibacillus ludicampi</name>
    <dbReference type="NCBI Taxonomy" id="2771369"/>
    <lineage>
        <taxon>Bacteria</taxon>
        <taxon>Bacillati</taxon>
        <taxon>Bacillota</taxon>
        <taxon>Bacilli</taxon>
        <taxon>Bacillales</taxon>
        <taxon>Alicyclobacillaceae</taxon>
        <taxon>Collibacillus</taxon>
    </lineage>
</organism>